<evidence type="ECO:0000256" key="1">
    <source>
        <dbReference type="ARBA" id="ARBA00004123"/>
    </source>
</evidence>
<evidence type="ECO:0000313" key="10">
    <source>
        <dbReference type="EMBL" id="KNC48986.1"/>
    </source>
</evidence>
<feature type="compositionally biased region" description="Low complexity" evidence="8">
    <location>
        <begin position="359"/>
        <end position="376"/>
    </location>
</feature>
<evidence type="ECO:0000256" key="6">
    <source>
        <dbReference type="ARBA" id="ARBA00023242"/>
    </source>
</evidence>
<dbReference type="Pfam" id="PF08781">
    <property type="entry name" value="DP"/>
    <property type="match status" value="1"/>
</dbReference>
<dbReference type="EMBL" id="GL349452">
    <property type="protein sequence ID" value="KNC48986.1"/>
    <property type="molecule type" value="Genomic_DNA"/>
</dbReference>
<dbReference type="PANTHER" id="PTHR12548">
    <property type="entry name" value="TRANSCRIPTION FACTOR DP"/>
    <property type="match status" value="1"/>
</dbReference>
<feature type="domain" description="E2F/DP family winged-helix DNA-binding" evidence="9">
    <location>
        <begin position="137"/>
        <end position="217"/>
    </location>
</feature>
<feature type="compositionally biased region" description="Low complexity" evidence="8">
    <location>
        <begin position="335"/>
        <end position="349"/>
    </location>
</feature>
<dbReference type="STRING" id="461836.A0A0L0DA69"/>
<keyword evidence="11" id="KW-1185">Reference proteome</keyword>
<dbReference type="Proteomes" id="UP000054408">
    <property type="component" value="Unassembled WGS sequence"/>
</dbReference>
<evidence type="ECO:0000313" key="11">
    <source>
        <dbReference type="Proteomes" id="UP000054408"/>
    </source>
</evidence>
<keyword evidence="5 7" id="KW-0804">Transcription</keyword>
<dbReference type="InterPro" id="IPR036390">
    <property type="entry name" value="WH_DNA-bd_sf"/>
</dbReference>
<dbReference type="OrthoDB" id="552115at2759"/>
<gene>
    <name evidence="10" type="ORF">AMSG_04730</name>
</gene>
<dbReference type="InterPro" id="IPR014889">
    <property type="entry name" value="Transc_factor_DP_C"/>
</dbReference>
<dbReference type="SMART" id="SM01372">
    <property type="entry name" value="E2F_TDP"/>
    <property type="match status" value="1"/>
</dbReference>
<protein>
    <submittedName>
        <fullName evidence="10">Transcription factor Dp-1</fullName>
    </submittedName>
</protein>
<evidence type="ECO:0000256" key="2">
    <source>
        <dbReference type="ARBA" id="ARBA00010940"/>
    </source>
</evidence>
<evidence type="ECO:0000256" key="4">
    <source>
        <dbReference type="ARBA" id="ARBA00023125"/>
    </source>
</evidence>
<reference evidence="10 11" key="1">
    <citation type="submission" date="2010-05" db="EMBL/GenBank/DDBJ databases">
        <title>The Genome Sequence of Thecamonas trahens ATCC 50062.</title>
        <authorList>
            <consortium name="The Broad Institute Genome Sequencing Platform"/>
            <person name="Russ C."/>
            <person name="Cuomo C."/>
            <person name="Shea T."/>
            <person name="Young S.K."/>
            <person name="Zeng Q."/>
            <person name="Koehrsen M."/>
            <person name="Haas B."/>
            <person name="Borodovsky M."/>
            <person name="Guigo R."/>
            <person name="Alvarado L."/>
            <person name="Berlin A."/>
            <person name="Bochicchio J."/>
            <person name="Borenstein D."/>
            <person name="Chapman S."/>
            <person name="Chen Z."/>
            <person name="Freedman E."/>
            <person name="Gellesch M."/>
            <person name="Goldberg J."/>
            <person name="Griggs A."/>
            <person name="Gujja S."/>
            <person name="Heilman E."/>
            <person name="Heiman D."/>
            <person name="Hepburn T."/>
            <person name="Howarth C."/>
            <person name="Jen D."/>
            <person name="Larson L."/>
            <person name="Mehta T."/>
            <person name="Park D."/>
            <person name="Pearson M."/>
            <person name="Roberts A."/>
            <person name="Saif S."/>
            <person name="Shenoy N."/>
            <person name="Sisk P."/>
            <person name="Stolte C."/>
            <person name="Sykes S."/>
            <person name="Thomson T."/>
            <person name="Walk T."/>
            <person name="White J."/>
            <person name="Yandava C."/>
            <person name="Burger G."/>
            <person name="Gray M.W."/>
            <person name="Holland P.W.H."/>
            <person name="King N."/>
            <person name="Lang F.B.F."/>
            <person name="Roger A.J."/>
            <person name="Ruiz-Trillo I."/>
            <person name="Lander E."/>
            <person name="Nusbaum C."/>
        </authorList>
    </citation>
    <scope>NUCLEOTIDE SEQUENCE [LARGE SCALE GENOMIC DNA]</scope>
    <source>
        <strain evidence="10 11">ATCC 50062</strain>
    </source>
</reference>
<evidence type="ECO:0000259" key="9">
    <source>
        <dbReference type="SMART" id="SM01372"/>
    </source>
</evidence>
<feature type="region of interest" description="Disordered" evidence="8">
    <location>
        <begin position="295"/>
        <end position="376"/>
    </location>
</feature>
<evidence type="ECO:0000256" key="3">
    <source>
        <dbReference type="ARBA" id="ARBA00023015"/>
    </source>
</evidence>
<dbReference type="GO" id="GO:0005667">
    <property type="term" value="C:transcription regulator complex"/>
    <property type="evidence" value="ECO:0007669"/>
    <property type="project" value="InterPro"/>
</dbReference>
<evidence type="ECO:0000256" key="8">
    <source>
        <dbReference type="SAM" id="MobiDB-lite"/>
    </source>
</evidence>
<organism evidence="10 11">
    <name type="scientific">Thecamonas trahens ATCC 50062</name>
    <dbReference type="NCBI Taxonomy" id="461836"/>
    <lineage>
        <taxon>Eukaryota</taxon>
        <taxon>Apusozoa</taxon>
        <taxon>Apusomonadida</taxon>
        <taxon>Apusomonadidae</taxon>
        <taxon>Thecamonas</taxon>
    </lineage>
</organism>
<sequence>MDSGADALLQTEMLDLIADSGLAELAKDSGLVSASGMLNTPGSSRGQSTQAQDPPASLDHINLPMLPPLGGLPGSPLVGSGKKRGREGEDEVRVGRGSLEEVATAALVASSRRASVASTPTPRRRKRSSSKAPGSTAKNAGLRHFSMRVCQKVRQKGQTTYDEVATELVNEIVAAEAAEGKTNSNQKNIRRRVYDALNVLMAMDIISREKKVISWLGLPSSEVGECDQVRKRIAARTASIAQKKHHLQELLTQVVTLNNLVERNTNRRRKLQRNLAGNAVASSIRSGGRSTVALDMGPLFASSPNESPVSSPRRSSRRRASSPVAEEPVAEKGGWRWLRTQRRLLTSSTPALRPKTMPSRTGSTSRSLSSTHHVTR</sequence>
<feature type="region of interest" description="Disordered" evidence="8">
    <location>
        <begin position="36"/>
        <end position="94"/>
    </location>
</feature>
<name>A0A0L0DA69_THETB</name>
<dbReference type="FunFam" id="1.10.10.10:FF:000047">
    <property type="entry name" value="Transcription factor"/>
    <property type="match status" value="1"/>
</dbReference>
<keyword evidence="6 7" id="KW-0539">Nucleus</keyword>
<dbReference type="Pfam" id="PF02319">
    <property type="entry name" value="WHD_E2F_TDP"/>
    <property type="match status" value="1"/>
</dbReference>
<dbReference type="AlphaFoldDB" id="A0A0L0DA69"/>
<dbReference type="InterPro" id="IPR037241">
    <property type="entry name" value="E2F-DP_heterodim"/>
</dbReference>
<dbReference type="Gene3D" id="1.10.10.10">
    <property type="entry name" value="Winged helix-like DNA-binding domain superfamily/Winged helix DNA-binding domain"/>
    <property type="match status" value="1"/>
</dbReference>
<proteinExistence type="inferred from homology"/>
<comment type="similarity">
    <text evidence="2 7">Belongs to the E2F/DP family.</text>
</comment>
<feature type="compositionally biased region" description="Low complexity" evidence="8">
    <location>
        <begin position="301"/>
        <end position="313"/>
    </location>
</feature>
<accession>A0A0L0DA69</accession>
<dbReference type="InterPro" id="IPR003316">
    <property type="entry name" value="E2F_WHTH_DNA-bd_dom"/>
</dbReference>
<dbReference type="Gene3D" id="1.20.140.80">
    <property type="entry name" value="Transcription factor DP"/>
    <property type="match status" value="1"/>
</dbReference>
<dbReference type="eggNOG" id="KOG2829">
    <property type="taxonomic scope" value="Eukaryota"/>
</dbReference>
<dbReference type="GO" id="GO:0005634">
    <property type="term" value="C:nucleus"/>
    <property type="evidence" value="ECO:0007669"/>
    <property type="project" value="UniProtKB-SubCell"/>
</dbReference>
<keyword evidence="4 7" id="KW-0238">DNA-binding</keyword>
<evidence type="ECO:0000256" key="7">
    <source>
        <dbReference type="RuleBase" id="RU003796"/>
    </source>
</evidence>
<dbReference type="SUPFAM" id="SSF46785">
    <property type="entry name" value="Winged helix' DNA-binding domain"/>
    <property type="match status" value="1"/>
</dbReference>
<feature type="compositionally biased region" description="Polar residues" evidence="8">
    <location>
        <begin position="36"/>
        <end position="52"/>
    </location>
</feature>
<dbReference type="InterPro" id="IPR038168">
    <property type="entry name" value="TF_DP_C_sf"/>
</dbReference>
<dbReference type="SUPFAM" id="SSF144074">
    <property type="entry name" value="E2F-DP heterodimerization region"/>
    <property type="match status" value="1"/>
</dbReference>
<dbReference type="GO" id="GO:0000977">
    <property type="term" value="F:RNA polymerase II transcription regulatory region sequence-specific DNA binding"/>
    <property type="evidence" value="ECO:0007669"/>
    <property type="project" value="TreeGrafter"/>
</dbReference>
<dbReference type="InterPro" id="IPR036388">
    <property type="entry name" value="WH-like_DNA-bd_sf"/>
</dbReference>
<evidence type="ECO:0000256" key="5">
    <source>
        <dbReference type="ARBA" id="ARBA00023163"/>
    </source>
</evidence>
<comment type="subcellular location">
    <subcellularLocation>
        <location evidence="1 7">Nucleus</location>
    </subcellularLocation>
</comment>
<dbReference type="GO" id="GO:0051726">
    <property type="term" value="P:regulation of cell cycle"/>
    <property type="evidence" value="ECO:0007669"/>
    <property type="project" value="InterPro"/>
</dbReference>
<dbReference type="PANTHER" id="PTHR12548:SF9">
    <property type="entry name" value="TRANSCRIPTION FACTOR DP"/>
    <property type="match status" value="1"/>
</dbReference>
<dbReference type="RefSeq" id="XP_013758401.1">
    <property type="nucleotide sequence ID" value="XM_013902947.1"/>
</dbReference>
<dbReference type="GeneID" id="25564262"/>
<dbReference type="GO" id="GO:0000981">
    <property type="term" value="F:DNA-binding transcription factor activity, RNA polymerase II-specific"/>
    <property type="evidence" value="ECO:0007669"/>
    <property type="project" value="TreeGrafter"/>
</dbReference>
<feature type="region of interest" description="Disordered" evidence="8">
    <location>
        <begin position="110"/>
        <end position="141"/>
    </location>
</feature>
<dbReference type="InterPro" id="IPR015648">
    <property type="entry name" value="Transcrpt_fac_DP"/>
</dbReference>
<feature type="compositionally biased region" description="Low complexity" evidence="8">
    <location>
        <begin position="110"/>
        <end position="121"/>
    </location>
</feature>
<keyword evidence="3 7" id="KW-0805">Transcription regulation</keyword>